<dbReference type="AlphaFoldDB" id="A0A4Z1SPE1"/>
<evidence type="ECO:0000313" key="3">
    <source>
        <dbReference type="Proteomes" id="UP000315496"/>
    </source>
</evidence>
<proteinExistence type="predicted"/>
<feature type="region of interest" description="Disordered" evidence="1">
    <location>
        <begin position="174"/>
        <end position="201"/>
    </location>
</feature>
<keyword evidence="3" id="KW-1185">Reference proteome</keyword>
<feature type="region of interest" description="Disordered" evidence="1">
    <location>
        <begin position="341"/>
        <end position="378"/>
    </location>
</feature>
<feature type="compositionally biased region" description="Polar residues" evidence="1">
    <location>
        <begin position="28"/>
        <end position="42"/>
    </location>
</feature>
<gene>
    <name evidence="2" type="ORF">GMRT_23274</name>
</gene>
<feature type="compositionally biased region" description="Polar residues" evidence="1">
    <location>
        <begin position="184"/>
        <end position="195"/>
    </location>
</feature>
<evidence type="ECO:0000256" key="1">
    <source>
        <dbReference type="SAM" id="MobiDB-lite"/>
    </source>
</evidence>
<dbReference type="EMBL" id="VDLU01000003">
    <property type="protein sequence ID" value="TNJ27676.1"/>
    <property type="molecule type" value="Genomic_DNA"/>
</dbReference>
<organism evidence="2 3">
    <name type="scientific">Giardia muris</name>
    <dbReference type="NCBI Taxonomy" id="5742"/>
    <lineage>
        <taxon>Eukaryota</taxon>
        <taxon>Metamonada</taxon>
        <taxon>Diplomonadida</taxon>
        <taxon>Hexamitidae</taxon>
        <taxon>Giardiinae</taxon>
        <taxon>Giardia</taxon>
    </lineage>
</organism>
<feature type="compositionally biased region" description="Basic and acidic residues" evidence="1">
    <location>
        <begin position="174"/>
        <end position="183"/>
    </location>
</feature>
<evidence type="ECO:0000313" key="2">
    <source>
        <dbReference type="EMBL" id="TNJ27676.1"/>
    </source>
</evidence>
<feature type="compositionally biased region" description="Polar residues" evidence="1">
    <location>
        <begin position="363"/>
        <end position="378"/>
    </location>
</feature>
<name>A0A4Z1SPE1_GIAMU</name>
<accession>A0A4Z1SPE1</accession>
<dbReference type="VEuPathDB" id="GiardiaDB:GMRT_23274"/>
<dbReference type="Proteomes" id="UP000315496">
    <property type="component" value="Chromosome 3"/>
</dbReference>
<comment type="caution">
    <text evidence="2">The sequence shown here is derived from an EMBL/GenBank/DDBJ whole genome shotgun (WGS) entry which is preliminary data.</text>
</comment>
<feature type="region of interest" description="Disordered" evidence="1">
    <location>
        <begin position="1"/>
        <end position="87"/>
    </location>
</feature>
<protein>
    <submittedName>
        <fullName evidence="2">Uncharacterized protein</fullName>
    </submittedName>
</protein>
<sequence length="378" mass="42432">MPDQGRSVSRRLDRSSGLTASGLRESATDTPGRSATVAQSRLSTRKLETPPIRRGSPGPARPRHSPTIAQRGSPDSRPTERDQAPESPRTYLRLLLDPQVEDLDATGICQRLALELGRLSRELESTRLQKIKAESGKNALITENETLRAELDSIQANQKYRQCTIKRLERELSEYRNSTERTQSHQASRTRQSDTPPDLRPAVLRLATSPGVIRERQAEQLKALTAENAELRTRLEEALSEKQKLVETQVLLLDLQNELQHIREERDEAERQVEHWKAQAEFLRVEAHASEHAETEAELAQLRSLVGTYEEQLKSHLAAGMREKALVETVAELRNQVHTLTMEIRKHEKGRKGSKGGGRISATGPNSSSSRTSQNKNP</sequence>
<reference evidence="2 3" key="1">
    <citation type="submission" date="2019-05" db="EMBL/GenBank/DDBJ databases">
        <title>The compact genome of Giardia muris reveals important steps in the evolution of intestinal protozoan parasites.</title>
        <authorList>
            <person name="Xu F."/>
            <person name="Jimenez-Gonzalez A."/>
            <person name="Einarsson E."/>
            <person name="Astvaldsson A."/>
            <person name="Peirasmaki D."/>
            <person name="Eckmann L."/>
            <person name="Andersson J.O."/>
            <person name="Svard S.G."/>
            <person name="Jerlstrom-Hultqvist J."/>
        </authorList>
    </citation>
    <scope>NUCLEOTIDE SEQUENCE [LARGE SCALE GENOMIC DNA]</scope>
    <source>
        <strain evidence="2 3">Roberts-Thomson</strain>
    </source>
</reference>